<feature type="repeat" description="WD" evidence="3">
    <location>
        <begin position="982"/>
        <end position="1023"/>
    </location>
</feature>
<dbReference type="InterPro" id="IPR001680">
    <property type="entry name" value="WD40_rpt"/>
</dbReference>
<evidence type="ECO:0000256" key="1">
    <source>
        <dbReference type="ARBA" id="ARBA00022574"/>
    </source>
</evidence>
<feature type="region of interest" description="Disordered" evidence="4">
    <location>
        <begin position="1"/>
        <end position="23"/>
    </location>
</feature>
<dbReference type="Gene3D" id="2.130.10.10">
    <property type="entry name" value="YVTN repeat-like/Quinoprotein amine dehydrogenase"/>
    <property type="match status" value="2"/>
</dbReference>
<evidence type="ECO:0000256" key="3">
    <source>
        <dbReference type="PROSITE-ProRule" id="PRU00221"/>
    </source>
</evidence>
<dbReference type="CDD" id="cd00200">
    <property type="entry name" value="WD40"/>
    <property type="match status" value="1"/>
</dbReference>
<organism evidence="6 7">
    <name type="scientific">Coleophoma cylindrospora</name>
    <dbReference type="NCBI Taxonomy" id="1849047"/>
    <lineage>
        <taxon>Eukaryota</taxon>
        <taxon>Fungi</taxon>
        <taxon>Dikarya</taxon>
        <taxon>Ascomycota</taxon>
        <taxon>Pezizomycotina</taxon>
        <taxon>Leotiomycetes</taxon>
        <taxon>Helotiales</taxon>
        <taxon>Dermateaceae</taxon>
        <taxon>Coleophoma</taxon>
    </lineage>
</organism>
<dbReference type="SMART" id="SM00564">
    <property type="entry name" value="PQQ"/>
    <property type="match status" value="5"/>
</dbReference>
<keyword evidence="7" id="KW-1185">Reference proteome</keyword>
<keyword evidence="2" id="KW-0677">Repeat</keyword>
<dbReference type="PROSITE" id="PS00678">
    <property type="entry name" value="WD_REPEATS_1"/>
    <property type="match status" value="5"/>
</dbReference>
<dbReference type="InterPro" id="IPR018391">
    <property type="entry name" value="PQQ_b-propeller_rpt"/>
</dbReference>
<feature type="repeat" description="WD" evidence="3">
    <location>
        <begin position="940"/>
        <end position="981"/>
    </location>
</feature>
<dbReference type="Gene3D" id="3.40.50.300">
    <property type="entry name" value="P-loop containing nucleotide triphosphate hydrolases"/>
    <property type="match status" value="1"/>
</dbReference>
<dbReference type="PROSITE" id="PS50082">
    <property type="entry name" value="WD_REPEATS_2"/>
    <property type="match status" value="5"/>
</dbReference>
<dbReference type="PRINTS" id="PR00320">
    <property type="entry name" value="GPROTEINBRPT"/>
</dbReference>
<accession>A0A3D8QAX0</accession>
<dbReference type="Pfam" id="PF24883">
    <property type="entry name" value="NPHP3_N"/>
    <property type="match status" value="1"/>
</dbReference>
<dbReference type="InterPro" id="IPR036322">
    <property type="entry name" value="WD40_repeat_dom_sf"/>
</dbReference>
<gene>
    <name evidence="6" type="ORF">BP6252_13110</name>
</gene>
<dbReference type="Proteomes" id="UP000256645">
    <property type="component" value="Unassembled WGS sequence"/>
</dbReference>
<dbReference type="STRING" id="1849047.A0A3D8QAX0"/>
<dbReference type="PROSITE" id="PS50294">
    <property type="entry name" value="WD_REPEATS_REGION"/>
    <property type="match status" value="5"/>
</dbReference>
<evidence type="ECO:0000313" key="7">
    <source>
        <dbReference type="Proteomes" id="UP000256645"/>
    </source>
</evidence>
<dbReference type="Pfam" id="PF00400">
    <property type="entry name" value="WD40"/>
    <property type="match status" value="7"/>
</dbReference>
<dbReference type="InterPro" id="IPR019775">
    <property type="entry name" value="WD40_repeat_CS"/>
</dbReference>
<evidence type="ECO:0000256" key="4">
    <source>
        <dbReference type="SAM" id="MobiDB-lite"/>
    </source>
</evidence>
<dbReference type="InterPro" id="IPR050349">
    <property type="entry name" value="WD_LIS1/nudF_dynein_reg"/>
</dbReference>
<feature type="repeat" description="WD" evidence="3">
    <location>
        <begin position="1108"/>
        <end position="1149"/>
    </location>
</feature>
<dbReference type="SUPFAM" id="SSF53474">
    <property type="entry name" value="alpha/beta-Hydrolases"/>
    <property type="match status" value="1"/>
</dbReference>
<dbReference type="PANTHER" id="PTHR44129">
    <property type="entry name" value="WD REPEAT-CONTAINING PROTEIN POP1"/>
    <property type="match status" value="1"/>
</dbReference>
<dbReference type="SUPFAM" id="SSF50978">
    <property type="entry name" value="WD40 repeat-like"/>
    <property type="match status" value="1"/>
</dbReference>
<evidence type="ECO:0000259" key="5">
    <source>
        <dbReference type="PROSITE" id="PS50837"/>
    </source>
</evidence>
<dbReference type="InterPro" id="IPR020472">
    <property type="entry name" value="WD40_PAC1"/>
</dbReference>
<name>A0A3D8QAX0_9HELO</name>
<keyword evidence="1 3" id="KW-0853">WD repeat</keyword>
<reference evidence="6 7" key="1">
    <citation type="journal article" date="2018" name="IMA Fungus">
        <title>IMA Genome-F 9: Draft genome sequence of Annulohypoxylon stygium, Aspergillus mulundensis, Berkeleyomyces basicola (syn. Thielaviopsis basicola), Ceratocystis smalleyi, two Cercospora beticola strains, Coleophoma cylindrospora, Fusarium fracticaudum, Phialophora cf. hyalina, and Morchella septimelata.</title>
        <authorList>
            <person name="Wingfield B.D."/>
            <person name="Bills G.F."/>
            <person name="Dong Y."/>
            <person name="Huang W."/>
            <person name="Nel W.J."/>
            <person name="Swalarsk-Parry B.S."/>
            <person name="Vaghefi N."/>
            <person name="Wilken P.M."/>
            <person name="An Z."/>
            <person name="de Beer Z.W."/>
            <person name="De Vos L."/>
            <person name="Chen L."/>
            <person name="Duong T.A."/>
            <person name="Gao Y."/>
            <person name="Hammerbacher A."/>
            <person name="Kikkert J.R."/>
            <person name="Li Y."/>
            <person name="Li H."/>
            <person name="Li K."/>
            <person name="Li Q."/>
            <person name="Liu X."/>
            <person name="Ma X."/>
            <person name="Naidoo K."/>
            <person name="Pethybridge S.J."/>
            <person name="Sun J."/>
            <person name="Steenkamp E.T."/>
            <person name="van der Nest M.A."/>
            <person name="van Wyk S."/>
            <person name="Wingfield M.J."/>
            <person name="Xiong C."/>
            <person name="Yue Q."/>
            <person name="Zhang X."/>
        </authorList>
    </citation>
    <scope>NUCLEOTIDE SEQUENCE [LARGE SCALE GENOMIC DNA]</scope>
    <source>
        <strain evidence="6 7">BP6252</strain>
    </source>
</reference>
<dbReference type="InterPro" id="IPR056884">
    <property type="entry name" value="NPHP3-like_N"/>
</dbReference>
<dbReference type="InterPro" id="IPR007111">
    <property type="entry name" value="NACHT_NTPase"/>
</dbReference>
<dbReference type="SMART" id="SM00320">
    <property type="entry name" value="WD40"/>
    <property type="match status" value="6"/>
</dbReference>
<feature type="domain" description="NACHT" evidence="5">
    <location>
        <begin position="395"/>
        <end position="537"/>
    </location>
</feature>
<dbReference type="SUPFAM" id="SSF52540">
    <property type="entry name" value="P-loop containing nucleoside triphosphate hydrolases"/>
    <property type="match status" value="1"/>
</dbReference>
<feature type="repeat" description="WD" evidence="3">
    <location>
        <begin position="1024"/>
        <end position="1065"/>
    </location>
</feature>
<dbReference type="PROSITE" id="PS50837">
    <property type="entry name" value="NACHT"/>
    <property type="match status" value="1"/>
</dbReference>
<evidence type="ECO:0000313" key="6">
    <source>
        <dbReference type="EMBL" id="RDW58634.1"/>
    </source>
</evidence>
<dbReference type="OrthoDB" id="674604at2759"/>
<sequence length="1226" mass="137284">MDSTAEPCPKRRKPNPTPPKYGLHQIYPDPSDVTKAAQAMEAKVDIIVLHGLDAESPKTWIAWKVDGDPNSGEVHWLRDPHMLPSFIPESRILTYDWNANYDKCAADDIFMSHADQLLHHIHINRKGVDRLEYPVVFIASCFGGLLLAKALVLAEHDSHHQGAENKQILRSIVGITFLGTPFEGSWDFGNRVARVRIAAASLTDGVLSRELVQYLRSGNRENPGPLDDLIRTFSPIVTNKNLEIEVACFYETEPTDFSAIGKKIPDCDAKKELEMNRELEGHGIVVSQNSACLLRTGIALNRRHNMLHKHSDPQNPDFVRLADTIRKFAEKADQILKIRADHQAQKFLRDLRGEADPREDKIRIEQTKGGLLEGSYRWILEHADFRQWRDDKLSRLLWIKGDPGKGKTMLLCGIINELQKASSATVSFFFCQATDSRINSATAVLRGIIYLLIVKQPSLISHVRKKYDQGAEKPFDGVNAWTALSMVAEDILQDPSLKSTYVIIDALDECETNMPELVKFIVKISSISCVKWIVSSRNRTNIEQGLRLDESRARLSLELKKNAEQVSGAVDIFIDRCISELTNIQYDIELKNKIRNILHRKSEGTFLWVALVARELKKAEGFEILNIVNEVPGGLEKLYRRMIDQIQQLGRQKPAFCQSILSAVITAYRPLHLAELGELSGLPSNISKSYDYVKTIVKLCGSFLTTLDDIVYTIHQSVQEFLSTHTFTFPSGIKDTHYTIFSRSLEIMSKTLRRDIYNLRTPGIFLDKVDVPNPDPLAPVRYSCLYWVDHLIDCDNKENIINGLKDGGSLFCFLRKNFLYWLEALSLMESLPDSVMMIKKLENLQVDKSPSFLAFIYDAKRFALYNQQLVNRLPLQIYCSALIFSPQKSVIRETFRNCIPPWIQRKPRVQAYWNAALQTLEGHTSSVSSVAFSPDGKQTLEGHTNFVSSVAFSPDGKQVVSGSGDKTVRLWDADTGPLLQTLEGHTNFVSSVAFSPDGKQVVSGSWDKTVRLWDADTGALLQTLEGHTSSVYSVAFSPDGKQVVSGSWDRMVRLWDADTGASLQTLEGHTTFVSSVAFSPDGKQVVSGSWDNTVRLWDADTGALLQTLEGHTSFVSSVAFSPDGKQVVSGSGDKTVRLWDADTGASLQTLEGHTDIFGSVAFSPDGSIGNGLLISGNWIVEGTEKLLWLPPEYRDRCNATYDRNIVLGHASGRISFFRFSEGLKIL</sequence>
<protein>
    <recommendedName>
        <fullName evidence="5">NACHT domain-containing protein</fullName>
    </recommendedName>
</protein>
<evidence type="ECO:0000256" key="2">
    <source>
        <dbReference type="ARBA" id="ARBA00022737"/>
    </source>
</evidence>
<comment type="caution">
    <text evidence="6">The sequence shown here is derived from an EMBL/GenBank/DDBJ whole genome shotgun (WGS) entry which is preliminary data.</text>
</comment>
<dbReference type="InterPro" id="IPR027417">
    <property type="entry name" value="P-loop_NTPase"/>
</dbReference>
<feature type="repeat" description="WD" evidence="3">
    <location>
        <begin position="1066"/>
        <end position="1107"/>
    </location>
</feature>
<dbReference type="InterPro" id="IPR029058">
    <property type="entry name" value="AB_hydrolase_fold"/>
</dbReference>
<proteinExistence type="predicted"/>
<dbReference type="EMBL" id="PDLM01000017">
    <property type="protein sequence ID" value="RDW58634.1"/>
    <property type="molecule type" value="Genomic_DNA"/>
</dbReference>
<dbReference type="AlphaFoldDB" id="A0A3D8QAX0"/>
<dbReference type="InterPro" id="IPR015943">
    <property type="entry name" value="WD40/YVTN_repeat-like_dom_sf"/>
</dbReference>